<proteinExistence type="predicted"/>
<dbReference type="InParanoid" id="E3N376"/>
<dbReference type="InterPro" id="IPR001680">
    <property type="entry name" value="WD40_rpt"/>
</dbReference>
<dbReference type="GO" id="GO:0031464">
    <property type="term" value="C:Cul4A-RING E3 ubiquitin ligase complex"/>
    <property type="evidence" value="ECO:0007669"/>
    <property type="project" value="TreeGrafter"/>
</dbReference>
<dbReference type="GO" id="GO:0000209">
    <property type="term" value="P:protein polyubiquitination"/>
    <property type="evidence" value="ECO:0007669"/>
    <property type="project" value="TreeGrafter"/>
</dbReference>
<dbReference type="STRING" id="31234.E3N376"/>
<dbReference type="EMBL" id="DS268518">
    <property type="protein sequence ID" value="EFO84566.1"/>
    <property type="molecule type" value="Genomic_DNA"/>
</dbReference>
<dbReference type="AlphaFoldDB" id="E3N376"/>
<dbReference type="KEGG" id="crq:GCK72_004719"/>
<dbReference type="Gene3D" id="2.130.10.10">
    <property type="entry name" value="YVTN repeat-like/Quinoprotein amine dehydrogenase"/>
    <property type="match status" value="1"/>
</dbReference>
<dbReference type="SUPFAM" id="SSF50978">
    <property type="entry name" value="WD40 repeat-like"/>
    <property type="match status" value="1"/>
</dbReference>
<reference evidence="1" key="1">
    <citation type="submission" date="2007-07" db="EMBL/GenBank/DDBJ databases">
        <title>PCAP assembly of the Caenorhabditis remanei genome.</title>
        <authorList>
            <consortium name="The Caenorhabditis remanei Sequencing Consortium"/>
            <person name="Wilson R.K."/>
        </authorList>
    </citation>
    <scope>NUCLEOTIDE SEQUENCE [LARGE SCALE GENOMIC DNA]</scope>
    <source>
        <strain evidence="1">PB4641</strain>
    </source>
</reference>
<dbReference type="Proteomes" id="UP000008281">
    <property type="component" value="Unassembled WGS sequence"/>
</dbReference>
<dbReference type="GeneID" id="9806753"/>
<gene>
    <name evidence="1" type="ORF">CRE_22586</name>
</gene>
<dbReference type="InterPro" id="IPR015943">
    <property type="entry name" value="WD40/YVTN_repeat-like_dom_sf"/>
</dbReference>
<organism evidence="2">
    <name type="scientific">Caenorhabditis remanei</name>
    <name type="common">Caenorhabditis vulgaris</name>
    <dbReference type="NCBI Taxonomy" id="31234"/>
    <lineage>
        <taxon>Eukaryota</taxon>
        <taxon>Metazoa</taxon>
        <taxon>Ecdysozoa</taxon>
        <taxon>Nematoda</taxon>
        <taxon>Chromadorea</taxon>
        <taxon>Rhabditida</taxon>
        <taxon>Rhabditina</taxon>
        <taxon>Rhabditomorpha</taxon>
        <taxon>Rhabditoidea</taxon>
        <taxon>Rhabditidae</taxon>
        <taxon>Peloderinae</taxon>
        <taxon>Caenorhabditis</taxon>
    </lineage>
</organism>
<protein>
    <submittedName>
        <fullName evidence="1">Uncharacterized protein</fullName>
    </submittedName>
</protein>
<dbReference type="eggNOG" id="ENOG502RT89">
    <property type="taxonomic scope" value="Eukaryota"/>
</dbReference>
<name>E3N376_CAERE</name>
<evidence type="ECO:0000313" key="2">
    <source>
        <dbReference type="Proteomes" id="UP000008281"/>
    </source>
</evidence>
<accession>E3N376</accession>
<dbReference type="GO" id="GO:0043161">
    <property type="term" value="P:proteasome-mediated ubiquitin-dependent protein catabolic process"/>
    <property type="evidence" value="ECO:0007669"/>
    <property type="project" value="TreeGrafter"/>
</dbReference>
<dbReference type="CTD" id="9806753"/>
<dbReference type="PANTHER" id="PTHR46202:SF1">
    <property type="entry name" value="DNA EXCISION REPAIR PROTEIN ERCC-8"/>
    <property type="match status" value="1"/>
</dbReference>
<dbReference type="InterPro" id="IPR042238">
    <property type="entry name" value="Rad28/ERCC8/Ckn1/ATCSA-1"/>
</dbReference>
<dbReference type="InterPro" id="IPR036322">
    <property type="entry name" value="WD40_repeat_dom_sf"/>
</dbReference>
<dbReference type="GO" id="GO:0000109">
    <property type="term" value="C:nucleotide-excision repair complex"/>
    <property type="evidence" value="ECO:0007669"/>
    <property type="project" value="TreeGrafter"/>
</dbReference>
<dbReference type="RefSeq" id="XP_003097145.2">
    <property type="nucleotide sequence ID" value="XM_003097097.2"/>
</dbReference>
<sequence>MPIRVEDYLLGYDSRNMGIFEREQISRSIINLEWTKHIEMGSQKESIGHQKDISALDIDEGDQMIIMASHCGQVSVANYKYLGREKWKKPMALKLDYNALQTIKWCPLDLRLFMVTTKSNWMRVCDSTMEKVINGAQFEGDVYFHWNEHNMTNSKVAVADGSRSMKIVDFRVGMSLPQNIRWDDVPIDVVQWFPSRHHYLYAGRRDGKVGIFDVRSTRSVLAEKTIHTAPIFGIRVSKDGRRLISADRSGRIHVADTWNFQTKFQYRDEFDLHPRRRPVFEILSGKDLFVATNFHRLTVVKFDESRRIKCTESVEIAPRVLKNKPIVFRESSYELIAGHTFNYLNVLSLAKSRQYVDEEEEASGLL</sequence>
<dbReference type="HOGENOM" id="CLU_769945_0_0_1"/>
<dbReference type="SMART" id="SM00320">
    <property type="entry name" value="WD40"/>
    <property type="match status" value="3"/>
</dbReference>
<keyword evidence="2" id="KW-1185">Reference proteome</keyword>
<dbReference type="PANTHER" id="PTHR46202">
    <property type="entry name" value="DNA EXCISION REPAIR PROTEIN ERCC-8"/>
    <property type="match status" value="1"/>
</dbReference>
<dbReference type="GO" id="GO:0006283">
    <property type="term" value="P:transcription-coupled nucleotide-excision repair"/>
    <property type="evidence" value="ECO:0007669"/>
    <property type="project" value="InterPro"/>
</dbReference>
<dbReference type="OrthoDB" id="361494at2759"/>
<evidence type="ECO:0000313" key="1">
    <source>
        <dbReference type="EMBL" id="EFO84566.1"/>
    </source>
</evidence>
<dbReference type="OMA" id="IHVADTW"/>